<gene>
    <name evidence="1" type="ORF">BOKJ2_LOCUS3099</name>
</gene>
<dbReference type="Proteomes" id="UP000614601">
    <property type="component" value="Unassembled WGS sequence"/>
</dbReference>
<comment type="caution">
    <text evidence="1">The sequence shown here is derived from an EMBL/GenBank/DDBJ whole genome shotgun (WGS) entry which is preliminary data.</text>
</comment>
<protein>
    <submittedName>
        <fullName evidence="1">Uncharacterized protein</fullName>
    </submittedName>
</protein>
<proteinExistence type="predicted"/>
<evidence type="ECO:0000313" key="1">
    <source>
        <dbReference type="EMBL" id="CAD5210261.1"/>
    </source>
</evidence>
<dbReference type="EMBL" id="CAJFDH010000002">
    <property type="protein sequence ID" value="CAD5210261.1"/>
    <property type="molecule type" value="Genomic_DNA"/>
</dbReference>
<dbReference type="EMBL" id="CAJFCW020000002">
    <property type="protein sequence ID" value="CAG9090987.1"/>
    <property type="molecule type" value="Genomic_DNA"/>
</dbReference>
<evidence type="ECO:0000313" key="2">
    <source>
        <dbReference type="Proteomes" id="UP000614601"/>
    </source>
</evidence>
<organism evidence="1 2">
    <name type="scientific">Bursaphelenchus okinawaensis</name>
    <dbReference type="NCBI Taxonomy" id="465554"/>
    <lineage>
        <taxon>Eukaryota</taxon>
        <taxon>Metazoa</taxon>
        <taxon>Ecdysozoa</taxon>
        <taxon>Nematoda</taxon>
        <taxon>Chromadorea</taxon>
        <taxon>Rhabditida</taxon>
        <taxon>Tylenchina</taxon>
        <taxon>Tylenchomorpha</taxon>
        <taxon>Aphelenchoidea</taxon>
        <taxon>Aphelenchoididae</taxon>
        <taxon>Bursaphelenchus</taxon>
    </lineage>
</organism>
<sequence length="71" mass="7816">MVKLGKKELRRNYADFTTKLTQIVMGPVSAAELTQKCQMNPRTDKTLPVNLHTFTAQAISLIGDEGPVSLV</sequence>
<keyword evidence="2" id="KW-1185">Reference proteome</keyword>
<accession>A0A811K2V6</accession>
<dbReference type="Proteomes" id="UP000783686">
    <property type="component" value="Unassembled WGS sequence"/>
</dbReference>
<reference evidence="1" key="1">
    <citation type="submission" date="2020-09" db="EMBL/GenBank/DDBJ databases">
        <authorList>
            <person name="Kikuchi T."/>
        </authorList>
    </citation>
    <scope>NUCLEOTIDE SEQUENCE</scope>
    <source>
        <strain evidence="1">SH1</strain>
    </source>
</reference>
<dbReference type="AlphaFoldDB" id="A0A811K2V6"/>
<name>A0A811K2V6_9BILA</name>